<dbReference type="GO" id="GO:0005765">
    <property type="term" value="C:lysosomal membrane"/>
    <property type="evidence" value="ECO:0007669"/>
    <property type="project" value="UniProtKB-SubCell"/>
</dbReference>
<feature type="compositionally biased region" description="Acidic residues" evidence="8">
    <location>
        <begin position="41"/>
        <end position="54"/>
    </location>
</feature>
<dbReference type="Pfam" id="PF10601">
    <property type="entry name" value="zf-LITAF-like"/>
    <property type="match status" value="1"/>
</dbReference>
<dbReference type="GO" id="GO:0008270">
    <property type="term" value="F:zinc ion binding"/>
    <property type="evidence" value="ECO:0007669"/>
    <property type="project" value="TreeGrafter"/>
</dbReference>
<dbReference type="PROSITE" id="PS51837">
    <property type="entry name" value="LITAF"/>
    <property type="match status" value="1"/>
</dbReference>
<feature type="compositionally biased region" description="Basic and acidic residues" evidence="8">
    <location>
        <begin position="1"/>
        <end position="12"/>
    </location>
</feature>
<keyword evidence="13" id="KW-1185">Reference proteome</keyword>
<evidence type="ECO:0000256" key="7">
    <source>
        <dbReference type="ARBA" id="ARBA00023136"/>
    </source>
</evidence>
<feature type="compositionally biased region" description="Polar residues" evidence="8">
    <location>
        <begin position="57"/>
        <end position="68"/>
    </location>
</feature>
<dbReference type="OrthoDB" id="5599753at2759"/>
<dbReference type="PANTHER" id="PTHR23292:SF6">
    <property type="entry name" value="FI16602P1-RELATED"/>
    <property type="match status" value="1"/>
</dbReference>
<proteinExistence type="inferred from homology"/>
<dbReference type="PANTHER" id="PTHR23292">
    <property type="entry name" value="LIPOPOLYSACCHARIDE-INDUCED TUMOR NECROSIS FACTOR-ALPHA FACTOR"/>
    <property type="match status" value="1"/>
</dbReference>
<dbReference type="KEGG" id="dpa:109535859"/>
<accession>N6TE07</accession>
<evidence type="ECO:0000313" key="12">
    <source>
        <dbReference type="EnsemblMetazoa" id="XP_019757432.1"/>
    </source>
</evidence>
<feature type="compositionally biased region" description="Polar residues" evidence="8">
    <location>
        <begin position="31"/>
        <end position="40"/>
    </location>
</feature>
<reference evidence="11 13" key="1">
    <citation type="journal article" date="2013" name="Genome Biol.">
        <title>Draft genome of the mountain pine beetle, Dendroctonus ponderosae Hopkins, a major forest pest.</title>
        <authorList>
            <person name="Keeling C.I."/>
            <person name="Yuen M.M."/>
            <person name="Liao N.Y."/>
            <person name="Docking T.R."/>
            <person name="Chan S.K."/>
            <person name="Taylor G.A."/>
            <person name="Palmquist D.L."/>
            <person name="Jackman S.D."/>
            <person name="Nguyen A."/>
            <person name="Li M."/>
            <person name="Henderson H."/>
            <person name="Janes J.K."/>
            <person name="Zhao Y."/>
            <person name="Pandoh P."/>
            <person name="Moore R."/>
            <person name="Sperling F.A."/>
            <person name="Huber D.P."/>
            <person name="Birol I."/>
            <person name="Jones S.J."/>
            <person name="Bohlmann J."/>
        </authorList>
    </citation>
    <scope>NUCLEOTIDE SEQUENCE</scope>
</reference>
<keyword evidence="5" id="KW-0479">Metal-binding</keyword>
<name>N6TE07_DENPD</name>
<feature type="region of interest" description="Disordered" evidence="8">
    <location>
        <begin position="1"/>
        <end position="88"/>
    </location>
</feature>
<dbReference type="InterPro" id="IPR037519">
    <property type="entry name" value="LITAF_fam"/>
</dbReference>
<evidence type="ECO:0000256" key="1">
    <source>
        <dbReference type="ARBA" id="ARBA00004414"/>
    </source>
</evidence>
<evidence type="ECO:0000256" key="9">
    <source>
        <dbReference type="SAM" id="Phobius"/>
    </source>
</evidence>
<keyword evidence="7 9" id="KW-0472">Membrane</keyword>
<evidence type="ECO:0000313" key="13">
    <source>
        <dbReference type="Proteomes" id="UP000019118"/>
    </source>
</evidence>
<gene>
    <name evidence="12" type="primary">109535859</name>
    <name evidence="11" type="ORF">YQE_04942</name>
</gene>
<feature type="domain" description="LITAF" evidence="10">
    <location>
        <begin position="173"/>
        <end position="256"/>
    </location>
</feature>
<comment type="similarity">
    <text evidence="4">Belongs to the CDIP1/LITAF family.</text>
</comment>
<evidence type="ECO:0000259" key="10">
    <source>
        <dbReference type="PROSITE" id="PS51837"/>
    </source>
</evidence>
<dbReference type="Proteomes" id="UP000019118">
    <property type="component" value="Unassembled WGS sequence"/>
</dbReference>
<evidence type="ECO:0000256" key="5">
    <source>
        <dbReference type="ARBA" id="ARBA00022723"/>
    </source>
</evidence>
<keyword evidence="9" id="KW-0812">Transmembrane</keyword>
<evidence type="ECO:0000313" key="11">
    <source>
        <dbReference type="EMBL" id="ENN78574.1"/>
    </source>
</evidence>
<dbReference type="EMBL" id="KB740860">
    <property type="protein sequence ID" value="ENN78574.1"/>
    <property type="molecule type" value="Genomic_DNA"/>
</dbReference>
<evidence type="ECO:0000256" key="6">
    <source>
        <dbReference type="ARBA" id="ARBA00022833"/>
    </source>
</evidence>
<dbReference type="GO" id="GO:0031902">
    <property type="term" value="C:late endosome membrane"/>
    <property type="evidence" value="ECO:0007669"/>
    <property type="project" value="UniProtKB-SubCell"/>
</dbReference>
<dbReference type="EnsemblMetazoa" id="XM_019901873.1">
    <property type="protein sequence ID" value="XP_019757432.1"/>
    <property type="gene ID" value="LOC109535859"/>
</dbReference>
<protein>
    <recommendedName>
        <fullName evidence="10">LITAF domain-containing protein</fullName>
    </recommendedName>
</protein>
<feature type="non-terminal residue" evidence="11">
    <location>
        <position position="1"/>
    </location>
</feature>
<feature type="compositionally biased region" description="Low complexity" evidence="8">
    <location>
        <begin position="14"/>
        <end position="30"/>
    </location>
</feature>
<dbReference type="HOGENOM" id="CLU_1082848_0_0_1"/>
<sequence>MSNEKDSNDEIGKSTSSTSEVVDSTDLTTSIEPNILSSEPQSEENEEITLEENVQEPTTSTRNFTDASSIDEPDVSRLTSSQPNLGTPKADVYLVRTPAGGLVNSTNAMHGEIFLKKVSSKKSVKRIPPSYSTVLKLGPALSDFASDAYPSIPFITRQPPPSYAEVHGGWDENPSIVSADSYSLGPNPLYISCPRCRTIVISDIHTERSNLSYIISAVLCVCLCWPCCLLPFCLKSCRNTYHFCPTCHYYLGVYRPC</sequence>
<evidence type="ECO:0000256" key="3">
    <source>
        <dbReference type="ARBA" id="ARBA00004630"/>
    </source>
</evidence>
<dbReference type="AlphaFoldDB" id="N6TE07"/>
<dbReference type="InterPro" id="IPR006629">
    <property type="entry name" value="LITAF"/>
</dbReference>
<dbReference type="SMART" id="SM00714">
    <property type="entry name" value="LITAF"/>
    <property type="match status" value="1"/>
</dbReference>
<comment type="subcellular location">
    <subcellularLocation>
        <location evidence="2">Endosome membrane</location>
        <topology evidence="2">Peripheral membrane protein</topology>
    </subcellularLocation>
    <subcellularLocation>
        <location evidence="1">Late endosome membrane</location>
    </subcellularLocation>
    <subcellularLocation>
        <location evidence="3">Lysosome membrane</location>
        <topology evidence="3">Peripheral membrane protein</topology>
        <orientation evidence="3">Cytoplasmic side</orientation>
    </subcellularLocation>
</comment>
<evidence type="ECO:0000256" key="8">
    <source>
        <dbReference type="SAM" id="MobiDB-lite"/>
    </source>
</evidence>
<evidence type="ECO:0000256" key="2">
    <source>
        <dbReference type="ARBA" id="ARBA00004481"/>
    </source>
</evidence>
<organism evidence="11">
    <name type="scientific">Dendroctonus ponderosae</name>
    <name type="common">Mountain pine beetle</name>
    <dbReference type="NCBI Taxonomy" id="77166"/>
    <lineage>
        <taxon>Eukaryota</taxon>
        <taxon>Metazoa</taxon>
        <taxon>Ecdysozoa</taxon>
        <taxon>Arthropoda</taxon>
        <taxon>Hexapoda</taxon>
        <taxon>Insecta</taxon>
        <taxon>Pterygota</taxon>
        <taxon>Neoptera</taxon>
        <taxon>Endopterygota</taxon>
        <taxon>Coleoptera</taxon>
        <taxon>Polyphaga</taxon>
        <taxon>Cucujiformia</taxon>
        <taxon>Curculionidae</taxon>
        <taxon>Scolytinae</taxon>
        <taxon>Dendroctonus</taxon>
    </lineage>
</organism>
<keyword evidence="6" id="KW-0862">Zinc</keyword>
<reference evidence="12" key="2">
    <citation type="submission" date="2024-08" db="UniProtKB">
        <authorList>
            <consortium name="EnsemblMetazoa"/>
        </authorList>
    </citation>
    <scope>IDENTIFICATION</scope>
</reference>
<evidence type="ECO:0000256" key="4">
    <source>
        <dbReference type="ARBA" id="ARBA00005975"/>
    </source>
</evidence>
<keyword evidence="9" id="KW-1133">Transmembrane helix</keyword>
<feature type="transmembrane region" description="Helical" evidence="9">
    <location>
        <begin position="211"/>
        <end position="234"/>
    </location>
</feature>